<keyword evidence="3" id="KW-1185">Reference proteome</keyword>
<feature type="compositionally biased region" description="Polar residues" evidence="1">
    <location>
        <begin position="87"/>
        <end position="98"/>
    </location>
</feature>
<feature type="region of interest" description="Disordered" evidence="1">
    <location>
        <begin position="21"/>
        <end position="98"/>
    </location>
</feature>
<reference evidence="2" key="1">
    <citation type="submission" date="2023-11" db="EMBL/GenBank/DDBJ databases">
        <title>Genome assemblies of two species of porcelain crab, Petrolisthes cinctipes and Petrolisthes manimaculis (Anomura: Porcellanidae).</title>
        <authorList>
            <person name="Angst P."/>
        </authorList>
    </citation>
    <scope>NUCLEOTIDE SEQUENCE</scope>
    <source>
        <strain evidence="2">PB745_02</strain>
        <tissue evidence="2">Gill</tissue>
    </source>
</reference>
<feature type="compositionally biased region" description="Pro residues" evidence="1">
    <location>
        <begin position="31"/>
        <end position="58"/>
    </location>
</feature>
<dbReference type="EMBL" id="JAWZYT010000653">
    <property type="protein sequence ID" value="KAK4320617.1"/>
    <property type="molecule type" value="Genomic_DNA"/>
</dbReference>
<accession>A0AAE1Q8E4</accession>
<protein>
    <submittedName>
        <fullName evidence="2">Uncharacterized protein</fullName>
    </submittedName>
</protein>
<name>A0AAE1Q8E4_9EUCA</name>
<gene>
    <name evidence="2" type="ORF">Pmani_008535</name>
</gene>
<organism evidence="2 3">
    <name type="scientific">Petrolisthes manimaculis</name>
    <dbReference type="NCBI Taxonomy" id="1843537"/>
    <lineage>
        <taxon>Eukaryota</taxon>
        <taxon>Metazoa</taxon>
        <taxon>Ecdysozoa</taxon>
        <taxon>Arthropoda</taxon>
        <taxon>Crustacea</taxon>
        <taxon>Multicrustacea</taxon>
        <taxon>Malacostraca</taxon>
        <taxon>Eumalacostraca</taxon>
        <taxon>Eucarida</taxon>
        <taxon>Decapoda</taxon>
        <taxon>Pleocyemata</taxon>
        <taxon>Anomura</taxon>
        <taxon>Galatheoidea</taxon>
        <taxon>Porcellanidae</taxon>
        <taxon>Petrolisthes</taxon>
    </lineage>
</organism>
<evidence type="ECO:0000256" key="1">
    <source>
        <dbReference type="SAM" id="MobiDB-lite"/>
    </source>
</evidence>
<proteinExistence type="predicted"/>
<evidence type="ECO:0000313" key="3">
    <source>
        <dbReference type="Proteomes" id="UP001292094"/>
    </source>
</evidence>
<sequence>MINAREYIILLDGWECGGIWHVHPKPHAGHPTPPPIPPPSPPQPIKPPPSQSPPPTPPSSYLRHNPHHKPTQPTPPPPRGQLREDGFSQQYTRYSASS</sequence>
<dbReference type="Proteomes" id="UP001292094">
    <property type="component" value="Unassembled WGS sequence"/>
</dbReference>
<comment type="caution">
    <text evidence="2">The sequence shown here is derived from an EMBL/GenBank/DDBJ whole genome shotgun (WGS) entry which is preliminary data.</text>
</comment>
<evidence type="ECO:0000313" key="2">
    <source>
        <dbReference type="EMBL" id="KAK4320617.1"/>
    </source>
</evidence>
<dbReference type="AlphaFoldDB" id="A0AAE1Q8E4"/>